<dbReference type="Pfam" id="PF00106">
    <property type="entry name" value="adh_short"/>
    <property type="match status" value="1"/>
</dbReference>
<evidence type="ECO:0000256" key="9">
    <source>
        <dbReference type="ARBA" id="ARBA00047325"/>
    </source>
</evidence>
<evidence type="ECO:0000256" key="3">
    <source>
        <dbReference type="ARBA" id="ARBA00038968"/>
    </source>
</evidence>
<evidence type="ECO:0000256" key="6">
    <source>
        <dbReference type="ARBA" id="ARBA00041812"/>
    </source>
</evidence>
<sequence length="253" mass="27603">MDLKNKVALVTGAATGLGRAFSEELLKHGAKVVICDLDSDAGELTVEELEKQYGARVLFCHCDVTDYIQFEEAFEYTVNMFKEVNIVINNAEIMNDNFWELEVDVNLNGAIRGTLLAQKFMDKSKGKGGGGVLVNIGSGVSVKPQLSTPIYTATKHAILGLTKACGDPFHYANTSVRAFAYCPGPIENSSSHNKRFMSPVYEKAKELDMAGVQLQRMEHVAKELIPLLKNAPTGSIWLVTGGKPAKEIPYSSI</sequence>
<evidence type="ECO:0000256" key="19">
    <source>
        <dbReference type="ARBA" id="ARBA00048921"/>
    </source>
</evidence>
<evidence type="ECO:0000256" key="10">
    <source>
        <dbReference type="ARBA" id="ARBA00047672"/>
    </source>
</evidence>
<accession>A0A182NZC9</accession>
<dbReference type="AlphaFoldDB" id="A0A182NZC9"/>
<dbReference type="EC" id="1.1.1.141" evidence="3"/>
<keyword evidence="24" id="KW-1185">Reference proteome</keyword>
<comment type="catalytic activity">
    <reaction evidence="16">
        <text>lipoxin A4 + NAD(+) = 15-oxo-(5S,6R)-dihydroxy-(7E,9E,11Z,13E)-eicosatetraenoate + NADH + H(+)</text>
        <dbReference type="Rhea" id="RHEA:41572"/>
        <dbReference type="ChEBI" id="CHEBI:15378"/>
        <dbReference type="ChEBI" id="CHEBI:57540"/>
        <dbReference type="ChEBI" id="CHEBI:57945"/>
        <dbReference type="ChEBI" id="CHEBI:67026"/>
        <dbReference type="ChEBI" id="CHEBI:78311"/>
    </reaction>
    <physiologicalReaction direction="left-to-right" evidence="16">
        <dbReference type="Rhea" id="RHEA:41573"/>
    </physiologicalReaction>
</comment>
<comment type="catalytic activity">
    <reaction evidence="10">
        <text>resolvin D1 + NAD(+) = 8-oxoresolvin D1 + NADH + H(+)</text>
        <dbReference type="Rhea" id="RHEA:50124"/>
        <dbReference type="ChEBI" id="CHEBI:15378"/>
        <dbReference type="ChEBI" id="CHEBI:57540"/>
        <dbReference type="ChEBI" id="CHEBI:57945"/>
        <dbReference type="ChEBI" id="CHEBI:132079"/>
        <dbReference type="ChEBI" id="CHEBI:132080"/>
    </reaction>
    <physiologicalReaction direction="left-to-right" evidence="10">
        <dbReference type="Rhea" id="RHEA:50125"/>
    </physiologicalReaction>
</comment>
<evidence type="ECO:0000256" key="17">
    <source>
        <dbReference type="ARBA" id="ARBA00048611"/>
    </source>
</evidence>
<evidence type="ECO:0000256" key="11">
    <source>
        <dbReference type="ARBA" id="ARBA00048008"/>
    </source>
</evidence>
<comment type="catalytic activity">
    <reaction evidence="21">
        <text>resolvin E1 + NAD(+) = 18-oxo-resolvin E1 + NADH + H(+)</text>
        <dbReference type="Rhea" id="RHEA:49244"/>
        <dbReference type="ChEBI" id="CHEBI:15378"/>
        <dbReference type="ChEBI" id="CHEBI:57540"/>
        <dbReference type="ChEBI" id="CHEBI:57945"/>
        <dbReference type="ChEBI" id="CHEBI:91000"/>
        <dbReference type="ChEBI" id="CHEBI:91001"/>
    </reaction>
    <physiologicalReaction direction="left-to-right" evidence="21">
        <dbReference type="Rhea" id="RHEA:49245"/>
    </physiologicalReaction>
</comment>
<evidence type="ECO:0000256" key="2">
    <source>
        <dbReference type="ARBA" id="ARBA00023002"/>
    </source>
</evidence>
<evidence type="ECO:0000256" key="20">
    <source>
        <dbReference type="ARBA" id="ARBA00049151"/>
    </source>
</evidence>
<evidence type="ECO:0000256" key="16">
    <source>
        <dbReference type="ARBA" id="ARBA00048535"/>
    </source>
</evidence>
<evidence type="ECO:0000256" key="1">
    <source>
        <dbReference type="ARBA" id="ARBA00006484"/>
    </source>
</evidence>
<dbReference type="GO" id="GO:0005737">
    <property type="term" value="C:cytoplasm"/>
    <property type="evidence" value="ECO:0007669"/>
    <property type="project" value="TreeGrafter"/>
</dbReference>
<comment type="catalytic activity">
    <reaction evidence="12">
        <text>15-oxo-(5S,6R)-dihydroxy-(7E,9E,11Z)-eicosatrienoate + NADH + H(+) = (5S,6R,15S)-trihydroxy-(7E,9E,11Z)-eicosatrienoate + NAD(+)</text>
        <dbReference type="Rhea" id="RHEA:41596"/>
        <dbReference type="ChEBI" id="CHEBI:15378"/>
        <dbReference type="ChEBI" id="CHEBI:57540"/>
        <dbReference type="ChEBI" id="CHEBI:57945"/>
        <dbReference type="ChEBI" id="CHEBI:78325"/>
        <dbReference type="ChEBI" id="CHEBI:78329"/>
    </reaction>
    <physiologicalReaction direction="left-to-right" evidence="12">
        <dbReference type="Rhea" id="RHEA:41597"/>
    </physiologicalReaction>
</comment>
<comment type="catalytic activity">
    <reaction evidence="17">
        <text>prostaglandin A1 + NAD(+) = 15-oxo-prostaglandin A1 + NADH + H(+)</text>
        <dbReference type="Rhea" id="RHEA:41263"/>
        <dbReference type="ChEBI" id="CHEBI:15378"/>
        <dbReference type="ChEBI" id="CHEBI:57398"/>
        <dbReference type="ChEBI" id="CHEBI:57540"/>
        <dbReference type="ChEBI" id="CHEBI:57945"/>
        <dbReference type="ChEBI" id="CHEBI:85072"/>
    </reaction>
    <physiologicalReaction direction="left-to-right" evidence="17">
        <dbReference type="Rhea" id="RHEA:41264"/>
    </physiologicalReaction>
</comment>
<proteinExistence type="inferred from homology"/>
<dbReference type="InterPro" id="IPR002347">
    <property type="entry name" value="SDR_fam"/>
</dbReference>
<name>A0A182NZC9_9DIPT</name>
<evidence type="ECO:0000256" key="22">
    <source>
        <dbReference type="RuleBase" id="RU000363"/>
    </source>
</evidence>
<comment type="catalytic activity">
    <reaction evidence="20">
        <text>(15S)-hydroxy-(5Z,8Z,11Z,13E)-eicosatetraenoate + NAD(+) = 15-oxo-(5Z,8Z,11Z,13E)-eicosatetraenoate + NADH + H(+)</text>
        <dbReference type="Rhea" id="RHEA:23260"/>
        <dbReference type="ChEBI" id="CHEBI:15378"/>
        <dbReference type="ChEBI" id="CHEBI:57409"/>
        <dbReference type="ChEBI" id="CHEBI:57410"/>
        <dbReference type="ChEBI" id="CHEBI:57540"/>
        <dbReference type="ChEBI" id="CHEBI:57945"/>
        <dbReference type="EC" id="1.1.1.232"/>
    </reaction>
    <physiologicalReaction direction="left-to-right" evidence="20">
        <dbReference type="Rhea" id="RHEA:23261"/>
    </physiologicalReaction>
</comment>
<dbReference type="EC" id="1.1.1.232" evidence="4"/>
<evidence type="ECO:0000256" key="15">
    <source>
        <dbReference type="ARBA" id="ARBA00048393"/>
    </source>
</evidence>
<comment type="catalytic activity">
    <reaction evidence="11">
        <text>14-hydroxy-(4Z,7Z,10Z,12E,16Z,19Z)-docosahexaenoate + NAD(+) = 14-oxo-(4Z,7Z,10Z,12E,16Z,19Z)-docosahexaenoate + NADH + H(+)</text>
        <dbReference type="Rhea" id="RHEA:48952"/>
        <dbReference type="ChEBI" id="CHEBI:15378"/>
        <dbReference type="ChEBI" id="CHEBI:57540"/>
        <dbReference type="ChEBI" id="CHEBI:57945"/>
        <dbReference type="ChEBI" id="CHEBI:90866"/>
        <dbReference type="ChEBI" id="CHEBI:90867"/>
    </reaction>
    <physiologicalReaction direction="left-to-right" evidence="11">
        <dbReference type="Rhea" id="RHEA:48953"/>
    </physiologicalReaction>
</comment>
<keyword evidence="2" id="KW-0560">Oxidoreductase</keyword>
<comment type="catalytic activity">
    <reaction evidence="9">
        <text>prostaglandin E1 + NAD(+) = 15-oxoprostaglandin E1 + NADH + H(+)</text>
        <dbReference type="Rhea" id="RHEA:16477"/>
        <dbReference type="ChEBI" id="CHEBI:15378"/>
        <dbReference type="ChEBI" id="CHEBI:57397"/>
        <dbReference type="ChEBI" id="CHEBI:57401"/>
        <dbReference type="ChEBI" id="CHEBI:57540"/>
        <dbReference type="ChEBI" id="CHEBI:57945"/>
    </reaction>
    <physiologicalReaction direction="left-to-right" evidence="9">
        <dbReference type="Rhea" id="RHEA:16478"/>
    </physiologicalReaction>
</comment>
<evidence type="ECO:0000256" key="5">
    <source>
        <dbReference type="ARBA" id="ARBA00040276"/>
    </source>
</evidence>
<comment type="catalytic activity">
    <reaction evidence="14">
        <text>resolvin D1 + NAD(+) = 17-oxoresolvin D1 + NADH + H(+)</text>
        <dbReference type="Rhea" id="RHEA:50128"/>
        <dbReference type="ChEBI" id="CHEBI:15378"/>
        <dbReference type="ChEBI" id="CHEBI:57540"/>
        <dbReference type="ChEBI" id="CHEBI:57945"/>
        <dbReference type="ChEBI" id="CHEBI:132079"/>
        <dbReference type="ChEBI" id="CHEBI:132081"/>
    </reaction>
    <physiologicalReaction direction="left-to-right" evidence="14">
        <dbReference type="Rhea" id="RHEA:50129"/>
    </physiologicalReaction>
</comment>
<evidence type="ECO:0000256" key="12">
    <source>
        <dbReference type="ARBA" id="ARBA00048140"/>
    </source>
</evidence>
<reference evidence="24" key="1">
    <citation type="submission" date="2013-03" db="EMBL/GenBank/DDBJ databases">
        <title>The Genome Sequence of Anopheles epiroticus epiroticus2.</title>
        <authorList>
            <consortium name="The Broad Institute Genomics Platform"/>
            <person name="Neafsey D.E."/>
            <person name="Howell P."/>
            <person name="Walker B."/>
            <person name="Young S.K."/>
            <person name="Zeng Q."/>
            <person name="Gargeya S."/>
            <person name="Fitzgerald M."/>
            <person name="Haas B."/>
            <person name="Abouelleil A."/>
            <person name="Allen A.W."/>
            <person name="Alvarado L."/>
            <person name="Arachchi H.M."/>
            <person name="Berlin A.M."/>
            <person name="Chapman S.B."/>
            <person name="Gainer-Dewar J."/>
            <person name="Goldberg J."/>
            <person name="Griggs A."/>
            <person name="Gujja S."/>
            <person name="Hansen M."/>
            <person name="Howarth C."/>
            <person name="Imamovic A."/>
            <person name="Ireland A."/>
            <person name="Larimer J."/>
            <person name="McCowan C."/>
            <person name="Murphy C."/>
            <person name="Pearson M."/>
            <person name="Poon T.W."/>
            <person name="Priest M."/>
            <person name="Roberts A."/>
            <person name="Saif S."/>
            <person name="Shea T."/>
            <person name="Sisk P."/>
            <person name="Sykes S."/>
            <person name="Wortman J."/>
            <person name="Nusbaum C."/>
            <person name="Birren B."/>
        </authorList>
    </citation>
    <scope>NUCLEOTIDE SEQUENCE [LARGE SCALE GENOMIC DNA]</scope>
    <source>
        <strain evidence="24">Epiroticus2</strain>
    </source>
</reference>
<dbReference type="STRING" id="199890.A0A182NZC9"/>
<dbReference type="PRINTS" id="PR00081">
    <property type="entry name" value="GDHRDH"/>
</dbReference>
<comment type="similarity">
    <text evidence="1 22">Belongs to the short-chain dehydrogenases/reductases (SDR) family.</text>
</comment>
<dbReference type="GO" id="GO:0047034">
    <property type="term" value="F:15-hydroxyicosatetraenoate dehydrogenase activity"/>
    <property type="evidence" value="ECO:0007669"/>
    <property type="project" value="UniProtKB-EC"/>
</dbReference>
<evidence type="ECO:0000256" key="18">
    <source>
        <dbReference type="ARBA" id="ARBA00048739"/>
    </source>
</evidence>
<dbReference type="VEuPathDB" id="VectorBase:AEPI000009"/>
<evidence type="ECO:0000313" key="24">
    <source>
        <dbReference type="Proteomes" id="UP000075885"/>
    </source>
</evidence>
<dbReference type="InterPro" id="IPR036291">
    <property type="entry name" value="NAD(P)-bd_dom_sf"/>
</dbReference>
<evidence type="ECO:0000256" key="8">
    <source>
        <dbReference type="ARBA" id="ARBA00045705"/>
    </source>
</evidence>
<dbReference type="GO" id="GO:0016404">
    <property type="term" value="F:15-hydroxyprostaglandin dehydrogenase (NAD+) activity"/>
    <property type="evidence" value="ECO:0007669"/>
    <property type="project" value="UniProtKB-EC"/>
</dbReference>
<reference evidence="23" key="2">
    <citation type="submission" date="2020-05" db="UniProtKB">
        <authorList>
            <consortium name="EnsemblMetazoa"/>
        </authorList>
    </citation>
    <scope>IDENTIFICATION</scope>
    <source>
        <strain evidence="23">Epiroticus2</strain>
    </source>
</reference>
<comment type="catalytic activity">
    <reaction evidence="13">
        <text>(11R)-hydroxy-(5Z,8Z,12E,14Z)-eicosatetraenoate + NAD(+) = 11-oxo-(5Z,8Z,12E,14Z)-eicosatetraenoate + NADH + H(+)</text>
        <dbReference type="Rhea" id="RHEA:48640"/>
        <dbReference type="ChEBI" id="CHEBI:15378"/>
        <dbReference type="ChEBI" id="CHEBI:57540"/>
        <dbReference type="ChEBI" id="CHEBI:57945"/>
        <dbReference type="ChEBI" id="CHEBI:78836"/>
        <dbReference type="ChEBI" id="CHEBI:90697"/>
    </reaction>
    <physiologicalReaction direction="left-to-right" evidence="13">
        <dbReference type="Rhea" id="RHEA:48641"/>
    </physiologicalReaction>
</comment>
<evidence type="ECO:0000256" key="21">
    <source>
        <dbReference type="ARBA" id="ARBA00049188"/>
    </source>
</evidence>
<dbReference type="PANTHER" id="PTHR44229:SF4">
    <property type="entry name" value="15-HYDROXYPROSTAGLANDIN DEHYDROGENASE [NAD(+)]"/>
    <property type="match status" value="1"/>
</dbReference>
<dbReference type="PANTHER" id="PTHR44229">
    <property type="entry name" value="15-HYDROXYPROSTAGLANDIN DEHYDROGENASE [NAD(+)]"/>
    <property type="match status" value="1"/>
</dbReference>
<dbReference type="Proteomes" id="UP000075885">
    <property type="component" value="Unassembled WGS sequence"/>
</dbReference>
<dbReference type="SUPFAM" id="SSF51735">
    <property type="entry name" value="NAD(P)-binding Rossmann-fold domains"/>
    <property type="match status" value="1"/>
</dbReference>
<evidence type="ECO:0000256" key="7">
    <source>
        <dbReference type="ARBA" id="ARBA00042026"/>
    </source>
</evidence>
<protein>
    <recommendedName>
        <fullName evidence="5">15-hydroxyprostaglandin dehydrogenase [NAD(+)]</fullName>
        <ecNumber evidence="3">1.1.1.141</ecNumber>
        <ecNumber evidence="4">1.1.1.232</ecNumber>
    </recommendedName>
    <alternativeName>
        <fullName evidence="7">Eicosanoid/docosanoid dehydrogenase [NAD(+)]</fullName>
    </alternativeName>
    <alternativeName>
        <fullName evidence="6">Prostaglandin dehydrogenase 1</fullName>
    </alternativeName>
</protein>
<evidence type="ECO:0000256" key="14">
    <source>
        <dbReference type="ARBA" id="ARBA00048170"/>
    </source>
</evidence>
<comment type="function">
    <text evidence="8">Catalyzes the NAD-dependent dehydrogenation (oxidation) of a broad array of hydroxylated polyunsaturated fatty acids (mainly eicosanoids and docosanoids, including prostaglandins, lipoxins and resolvins), yielding their corresponding keto (oxo) metabolites. Decreases the levels of the pro-proliferative prostaglandins such as prostaglandin E2 (whose activity is increased in cancer because of an increase in the expression of cyclooxygenase 2) and generates oxo-fatty acid products that can profoundly influence cell function by abrogating pro-inflammatory cytokine expression. Converts resolvins E1, D1 and D2 to their oxo products, which represents a mode of resolvin inactivation. Resolvin E1 plays important roles during the resolution phase of acute inflammation, while resolvins D1 and D2 have a unique role in obesity-induced adipose inflammation.</text>
</comment>
<comment type="catalytic activity">
    <reaction evidence="19">
        <text>resolvin D2 + NAD(+) = 16-oxoresolvin D2 + NADH + H(+)</text>
        <dbReference type="Rhea" id="RHEA:53588"/>
        <dbReference type="ChEBI" id="CHEBI:15378"/>
        <dbReference type="ChEBI" id="CHEBI:57540"/>
        <dbReference type="ChEBI" id="CHEBI:57945"/>
        <dbReference type="ChEBI" id="CHEBI:133367"/>
        <dbReference type="ChEBI" id="CHEBI:137498"/>
    </reaction>
    <physiologicalReaction direction="left-to-right" evidence="19">
        <dbReference type="Rhea" id="RHEA:53589"/>
    </physiologicalReaction>
</comment>
<dbReference type="PRINTS" id="PR00080">
    <property type="entry name" value="SDRFAMILY"/>
</dbReference>
<evidence type="ECO:0000256" key="4">
    <source>
        <dbReference type="ARBA" id="ARBA00039060"/>
    </source>
</evidence>
<comment type="catalytic activity">
    <reaction evidence="18">
        <text>prostaglandin E2 + NAD(+) = 15-oxoprostaglandin E2 + NADH + H(+)</text>
        <dbReference type="Rhea" id="RHEA:11876"/>
        <dbReference type="ChEBI" id="CHEBI:15378"/>
        <dbReference type="ChEBI" id="CHEBI:57400"/>
        <dbReference type="ChEBI" id="CHEBI:57540"/>
        <dbReference type="ChEBI" id="CHEBI:57945"/>
        <dbReference type="ChEBI" id="CHEBI:606564"/>
        <dbReference type="EC" id="1.1.1.141"/>
    </reaction>
    <physiologicalReaction direction="left-to-right" evidence="18">
        <dbReference type="Rhea" id="RHEA:11877"/>
    </physiologicalReaction>
</comment>
<evidence type="ECO:0000256" key="13">
    <source>
        <dbReference type="ARBA" id="ARBA00048144"/>
    </source>
</evidence>
<organism evidence="23 24">
    <name type="scientific">Anopheles epiroticus</name>
    <dbReference type="NCBI Taxonomy" id="199890"/>
    <lineage>
        <taxon>Eukaryota</taxon>
        <taxon>Metazoa</taxon>
        <taxon>Ecdysozoa</taxon>
        <taxon>Arthropoda</taxon>
        <taxon>Hexapoda</taxon>
        <taxon>Insecta</taxon>
        <taxon>Pterygota</taxon>
        <taxon>Neoptera</taxon>
        <taxon>Endopterygota</taxon>
        <taxon>Diptera</taxon>
        <taxon>Nematocera</taxon>
        <taxon>Culicoidea</taxon>
        <taxon>Culicidae</taxon>
        <taxon>Anophelinae</taxon>
        <taxon>Anopheles</taxon>
    </lineage>
</organism>
<dbReference type="Gene3D" id="3.40.50.720">
    <property type="entry name" value="NAD(P)-binding Rossmann-like Domain"/>
    <property type="match status" value="1"/>
</dbReference>
<comment type="catalytic activity">
    <reaction evidence="15">
        <text>resolvin D2 + NAD(+) = 7-oxoresolvin D2 + NADH + H(+)</text>
        <dbReference type="Rhea" id="RHEA:53584"/>
        <dbReference type="ChEBI" id="CHEBI:15378"/>
        <dbReference type="ChEBI" id="CHEBI:57540"/>
        <dbReference type="ChEBI" id="CHEBI:57945"/>
        <dbReference type="ChEBI" id="CHEBI:133367"/>
        <dbReference type="ChEBI" id="CHEBI:137497"/>
    </reaction>
    <physiologicalReaction direction="left-to-right" evidence="15">
        <dbReference type="Rhea" id="RHEA:53585"/>
    </physiologicalReaction>
</comment>
<dbReference type="EnsemblMetazoa" id="AEPI000009-RA">
    <property type="protein sequence ID" value="AEPI000009-PA"/>
    <property type="gene ID" value="AEPI000009"/>
</dbReference>
<evidence type="ECO:0000313" key="23">
    <source>
        <dbReference type="EnsemblMetazoa" id="AEPI000009-PA"/>
    </source>
</evidence>